<organism evidence="7 8">
    <name type="scientific">Poritiphilus flavus</name>
    <dbReference type="NCBI Taxonomy" id="2697053"/>
    <lineage>
        <taxon>Bacteria</taxon>
        <taxon>Pseudomonadati</taxon>
        <taxon>Bacteroidota</taxon>
        <taxon>Flavobacteriia</taxon>
        <taxon>Flavobacteriales</taxon>
        <taxon>Flavobacteriaceae</taxon>
        <taxon>Poritiphilus</taxon>
    </lineage>
</organism>
<keyword evidence="8" id="KW-1185">Reference proteome</keyword>
<dbReference type="EMBL" id="WXYO01000001">
    <property type="protein sequence ID" value="NAS10525.1"/>
    <property type="molecule type" value="Genomic_DNA"/>
</dbReference>
<dbReference type="Pfam" id="PF00111">
    <property type="entry name" value="Fer2"/>
    <property type="match status" value="1"/>
</dbReference>
<gene>
    <name evidence="7" type="ORF">GTQ38_00830</name>
</gene>
<dbReference type="PROSITE" id="PS00197">
    <property type="entry name" value="2FE2S_FER_1"/>
    <property type="match status" value="1"/>
</dbReference>
<dbReference type="SUPFAM" id="SSF54292">
    <property type="entry name" value="2Fe-2S ferredoxin-like"/>
    <property type="match status" value="1"/>
</dbReference>
<name>A0A6L9E6Z2_9FLAO</name>
<dbReference type="PROSITE" id="PS51085">
    <property type="entry name" value="2FE2S_FER_2"/>
    <property type="match status" value="1"/>
</dbReference>
<sequence>MPTYQLTINSNKVTVEADPDTPLLWILRDHLGLTGTKYSCGVGICGSCTVHYNGNAVRACSFPIANVEEGEILTIEGISEKNSTALRAAWKALDVPQCGYCHSGQIMSATALLAKNPKPSKAEINTAMSGNICRCGTYSRIQRAIELAANNLDG</sequence>
<comment type="caution">
    <text evidence="7">The sequence shown here is derived from an EMBL/GenBank/DDBJ whole genome shotgun (WGS) entry which is preliminary data.</text>
</comment>
<dbReference type="InterPro" id="IPR002888">
    <property type="entry name" value="2Fe-2S-bd"/>
</dbReference>
<feature type="domain" description="2Fe-2S ferredoxin-type" evidence="6">
    <location>
        <begin position="4"/>
        <end position="78"/>
    </location>
</feature>
<evidence type="ECO:0000256" key="5">
    <source>
        <dbReference type="ARBA" id="ARBA00023014"/>
    </source>
</evidence>
<dbReference type="PANTHER" id="PTHR44379:SF2">
    <property type="entry name" value="BLR6218 PROTEIN"/>
    <property type="match status" value="1"/>
</dbReference>
<dbReference type="PANTHER" id="PTHR44379">
    <property type="entry name" value="OXIDOREDUCTASE WITH IRON-SULFUR SUBUNIT"/>
    <property type="match status" value="1"/>
</dbReference>
<dbReference type="RefSeq" id="WP_161433329.1">
    <property type="nucleotide sequence ID" value="NZ_WXYO01000001.1"/>
</dbReference>
<accession>A0A6L9E6Z2</accession>
<dbReference type="GO" id="GO:0016491">
    <property type="term" value="F:oxidoreductase activity"/>
    <property type="evidence" value="ECO:0007669"/>
    <property type="project" value="UniProtKB-KW"/>
</dbReference>
<evidence type="ECO:0000256" key="2">
    <source>
        <dbReference type="ARBA" id="ARBA00022723"/>
    </source>
</evidence>
<dbReference type="InterPro" id="IPR036884">
    <property type="entry name" value="2Fe-2S-bd_dom_sf"/>
</dbReference>
<keyword evidence="4" id="KW-0408">Iron</keyword>
<keyword evidence="3" id="KW-0560">Oxidoreductase</keyword>
<evidence type="ECO:0000256" key="4">
    <source>
        <dbReference type="ARBA" id="ARBA00023004"/>
    </source>
</evidence>
<dbReference type="InterPro" id="IPR006058">
    <property type="entry name" value="2Fe2S_fd_BS"/>
</dbReference>
<dbReference type="Proteomes" id="UP000475249">
    <property type="component" value="Unassembled WGS sequence"/>
</dbReference>
<protein>
    <submittedName>
        <fullName evidence="7">2Fe-2S iron-sulfur cluster binding domain-containing protein</fullName>
    </submittedName>
</protein>
<dbReference type="CDD" id="cd00207">
    <property type="entry name" value="fer2"/>
    <property type="match status" value="1"/>
</dbReference>
<proteinExistence type="predicted"/>
<dbReference type="AlphaFoldDB" id="A0A6L9E6Z2"/>
<evidence type="ECO:0000259" key="6">
    <source>
        <dbReference type="PROSITE" id="PS51085"/>
    </source>
</evidence>
<dbReference type="InterPro" id="IPR012675">
    <property type="entry name" value="Beta-grasp_dom_sf"/>
</dbReference>
<dbReference type="InterPro" id="IPR036010">
    <property type="entry name" value="2Fe-2S_ferredoxin-like_sf"/>
</dbReference>
<dbReference type="InterPro" id="IPR001041">
    <property type="entry name" value="2Fe-2S_ferredoxin-type"/>
</dbReference>
<dbReference type="Pfam" id="PF01799">
    <property type="entry name" value="Fer2_2"/>
    <property type="match status" value="1"/>
</dbReference>
<evidence type="ECO:0000256" key="3">
    <source>
        <dbReference type="ARBA" id="ARBA00023002"/>
    </source>
</evidence>
<evidence type="ECO:0000313" key="8">
    <source>
        <dbReference type="Proteomes" id="UP000475249"/>
    </source>
</evidence>
<keyword evidence="5" id="KW-0411">Iron-sulfur</keyword>
<reference evidence="7 8" key="1">
    <citation type="submission" date="2020-01" db="EMBL/GenBank/DDBJ databases">
        <title>Bacteria diversity of Porities sp.</title>
        <authorList>
            <person name="Wang G."/>
        </authorList>
    </citation>
    <scope>NUCLEOTIDE SEQUENCE [LARGE SCALE GENOMIC DNA]</scope>
    <source>
        <strain evidence="7 8">R33</strain>
    </source>
</reference>
<evidence type="ECO:0000313" key="7">
    <source>
        <dbReference type="EMBL" id="NAS10525.1"/>
    </source>
</evidence>
<dbReference type="SUPFAM" id="SSF47741">
    <property type="entry name" value="CO dehydrogenase ISP C-domain like"/>
    <property type="match status" value="1"/>
</dbReference>
<dbReference type="Gene3D" id="1.10.150.120">
    <property type="entry name" value="[2Fe-2S]-binding domain"/>
    <property type="match status" value="1"/>
</dbReference>
<keyword evidence="2" id="KW-0479">Metal-binding</keyword>
<dbReference type="GO" id="GO:0051537">
    <property type="term" value="F:2 iron, 2 sulfur cluster binding"/>
    <property type="evidence" value="ECO:0007669"/>
    <property type="project" value="UniProtKB-KW"/>
</dbReference>
<dbReference type="InterPro" id="IPR051452">
    <property type="entry name" value="Diverse_Oxidoreductases"/>
</dbReference>
<keyword evidence="1" id="KW-0001">2Fe-2S</keyword>
<dbReference type="GO" id="GO:0046872">
    <property type="term" value="F:metal ion binding"/>
    <property type="evidence" value="ECO:0007669"/>
    <property type="project" value="UniProtKB-KW"/>
</dbReference>
<evidence type="ECO:0000256" key="1">
    <source>
        <dbReference type="ARBA" id="ARBA00022714"/>
    </source>
</evidence>
<dbReference type="Gene3D" id="3.10.20.30">
    <property type="match status" value="1"/>
</dbReference>